<dbReference type="CDD" id="cd06094">
    <property type="entry name" value="RP_Saci_like"/>
    <property type="match status" value="1"/>
</dbReference>
<keyword evidence="12" id="KW-0511">Multifunctional enzyme</keyword>
<dbReference type="Gene3D" id="3.30.70.270">
    <property type="match status" value="1"/>
</dbReference>
<dbReference type="InterPro" id="IPR055469">
    <property type="entry name" value="DUF7041"/>
</dbReference>
<dbReference type="InterPro" id="IPR001584">
    <property type="entry name" value="Integrase_cat-core"/>
</dbReference>
<evidence type="ECO:0000259" key="14">
    <source>
        <dbReference type="PROSITE" id="PS50175"/>
    </source>
</evidence>
<dbReference type="PANTHER" id="PTHR37984:SF5">
    <property type="entry name" value="PROTEIN NYNRIN-LIKE"/>
    <property type="match status" value="1"/>
</dbReference>
<dbReference type="InterPro" id="IPR041577">
    <property type="entry name" value="RT_RNaseH_2"/>
</dbReference>
<dbReference type="InterPro" id="IPR012337">
    <property type="entry name" value="RNaseH-like_sf"/>
</dbReference>
<dbReference type="Pfam" id="PF17919">
    <property type="entry name" value="RT_RNaseH_2"/>
    <property type="match status" value="1"/>
</dbReference>
<evidence type="ECO:0000256" key="13">
    <source>
        <dbReference type="SAM" id="MobiDB-lite"/>
    </source>
</evidence>
<dbReference type="InterPro" id="IPR043128">
    <property type="entry name" value="Rev_trsase/Diguanyl_cyclase"/>
</dbReference>
<protein>
    <recommendedName>
        <fullName evidence="1">RNA-directed DNA polymerase</fullName>
        <ecNumber evidence="1">2.7.7.49</ecNumber>
    </recommendedName>
</protein>
<reference evidence="17" key="1">
    <citation type="submission" date="2024-04" db="EMBL/GenBank/DDBJ databases">
        <authorList>
            <consortium name="Molecular Ecology Group"/>
        </authorList>
    </citation>
    <scope>NUCLEOTIDE SEQUENCE</scope>
</reference>
<dbReference type="InterPro" id="IPR041588">
    <property type="entry name" value="Integrase_H2C2"/>
</dbReference>
<dbReference type="InterPro" id="IPR034132">
    <property type="entry name" value="RP_Saci-like"/>
</dbReference>
<dbReference type="GO" id="GO:0004519">
    <property type="term" value="F:endonuclease activity"/>
    <property type="evidence" value="ECO:0007669"/>
    <property type="project" value="UniProtKB-KW"/>
</dbReference>
<keyword evidence="10" id="KW-0229">DNA integration</keyword>
<dbReference type="Gene3D" id="2.40.70.10">
    <property type="entry name" value="Acid Proteases"/>
    <property type="match status" value="1"/>
</dbReference>
<gene>
    <name evidence="17" type="ORF">LPLAT_LOCUS7253</name>
</gene>
<keyword evidence="18" id="KW-1185">Reference proteome</keyword>
<evidence type="ECO:0000259" key="15">
    <source>
        <dbReference type="PROSITE" id="PS50878"/>
    </source>
</evidence>
<dbReference type="Gene3D" id="3.10.20.370">
    <property type="match status" value="1"/>
</dbReference>
<dbReference type="PROSITE" id="PS50878">
    <property type="entry name" value="RT_POL"/>
    <property type="match status" value="1"/>
</dbReference>
<dbReference type="InterPro" id="IPR036397">
    <property type="entry name" value="RNaseH_sf"/>
</dbReference>
<dbReference type="FunFam" id="3.10.20.370:FF:000001">
    <property type="entry name" value="Retrovirus-related Pol polyprotein from transposon 17.6-like protein"/>
    <property type="match status" value="1"/>
</dbReference>
<feature type="region of interest" description="Disordered" evidence="13">
    <location>
        <begin position="1244"/>
        <end position="1283"/>
    </location>
</feature>
<evidence type="ECO:0000256" key="5">
    <source>
        <dbReference type="ARBA" id="ARBA00022722"/>
    </source>
</evidence>
<dbReference type="InterPro" id="IPR043502">
    <property type="entry name" value="DNA/RNA_pol_sf"/>
</dbReference>
<evidence type="ECO:0000259" key="16">
    <source>
        <dbReference type="PROSITE" id="PS50994"/>
    </source>
</evidence>
<dbReference type="CDD" id="cd01647">
    <property type="entry name" value="RT_LTR"/>
    <property type="match status" value="1"/>
</dbReference>
<dbReference type="FunFam" id="2.40.70.10:FF:000130">
    <property type="entry name" value="Retrovirus-related Pol polyprotein from transposon opus-like Protein"/>
    <property type="match status" value="1"/>
</dbReference>
<dbReference type="Proteomes" id="UP001497644">
    <property type="component" value="Chromosome 3"/>
</dbReference>
<dbReference type="GO" id="GO:0003723">
    <property type="term" value="F:RNA binding"/>
    <property type="evidence" value="ECO:0007669"/>
    <property type="project" value="UniProtKB-KW"/>
</dbReference>
<dbReference type="PANTHER" id="PTHR37984">
    <property type="entry name" value="PROTEIN CBG26694"/>
    <property type="match status" value="1"/>
</dbReference>
<evidence type="ECO:0000256" key="1">
    <source>
        <dbReference type="ARBA" id="ARBA00012493"/>
    </source>
</evidence>
<evidence type="ECO:0000256" key="9">
    <source>
        <dbReference type="ARBA" id="ARBA00022884"/>
    </source>
</evidence>
<feature type="region of interest" description="Disordered" evidence="13">
    <location>
        <begin position="260"/>
        <end position="298"/>
    </location>
</feature>
<dbReference type="InterPro" id="IPR000477">
    <property type="entry name" value="RT_dom"/>
</dbReference>
<dbReference type="FunFam" id="3.10.10.10:FF:000007">
    <property type="entry name" value="Retrovirus-related Pol polyprotein from transposon 17.6-like Protein"/>
    <property type="match status" value="1"/>
</dbReference>
<organism evidence="17 18">
    <name type="scientific">Lasius platythorax</name>
    <dbReference type="NCBI Taxonomy" id="488582"/>
    <lineage>
        <taxon>Eukaryota</taxon>
        <taxon>Metazoa</taxon>
        <taxon>Ecdysozoa</taxon>
        <taxon>Arthropoda</taxon>
        <taxon>Hexapoda</taxon>
        <taxon>Insecta</taxon>
        <taxon>Pterygota</taxon>
        <taxon>Neoptera</taxon>
        <taxon>Endopterygota</taxon>
        <taxon>Hymenoptera</taxon>
        <taxon>Apocrita</taxon>
        <taxon>Aculeata</taxon>
        <taxon>Formicoidea</taxon>
        <taxon>Formicidae</taxon>
        <taxon>Formicinae</taxon>
        <taxon>Lasius</taxon>
        <taxon>Lasius</taxon>
    </lineage>
</organism>
<evidence type="ECO:0000256" key="12">
    <source>
        <dbReference type="ARBA" id="ARBA00023268"/>
    </source>
</evidence>
<dbReference type="InterPro" id="IPR001995">
    <property type="entry name" value="Peptidase_A2_cat"/>
</dbReference>
<dbReference type="PROSITE" id="PS00141">
    <property type="entry name" value="ASP_PROTEASE"/>
    <property type="match status" value="1"/>
</dbReference>
<dbReference type="SUPFAM" id="SSF50630">
    <property type="entry name" value="Acid proteases"/>
    <property type="match status" value="1"/>
</dbReference>
<evidence type="ECO:0000256" key="3">
    <source>
        <dbReference type="ARBA" id="ARBA00022679"/>
    </source>
</evidence>
<feature type="compositionally biased region" description="Polar residues" evidence="13">
    <location>
        <begin position="22"/>
        <end position="40"/>
    </location>
</feature>
<dbReference type="Pfam" id="PF00078">
    <property type="entry name" value="RVT_1"/>
    <property type="match status" value="1"/>
</dbReference>
<dbReference type="InterPro" id="IPR001969">
    <property type="entry name" value="Aspartic_peptidase_AS"/>
</dbReference>
<dbReference type="GO" id="GO:0006508">
    <property type="term" value="P:proteolysis"/>
    <property type="evidence" value="ECO:0007669"/>
    <property type="project" value="UniProtKB-KW"/>
</dbReference>
<dbReference type="Pfam" id="PF17921">
    <property type="entry name" value="Integrase_H2C2"/>
    <property type="match status" value="1"/>
</dbReference>
<dbReference type="Gene3D" id="3.10.10.10">
    <property type="entry name" value="HIV Type 1 Reverse Transcriptase, subunit A, domain 1"/>
    <property type="match status" value="1"/>
</dbReference>
<keyword evidence="6" id="KW-0255">Endonuclease</keyword>
<dbReference type="GO" id="GO:0003964">
    <property type="term" value="F:RNA-directed DNA polymerase activity"/>
    <property type="evidence" value="ECO:0007669"/>
    <property type="project" value="UniProtKB-KW"/>
</dbReference>
<dbReference type="Gene3D" id="1.10.340.70">
    <property type="match status" value="1"/>
</dbReference>
<keyword evidence="8" id="KW-0460">Magnesium</keyword>
<evidence type="ECO:0000256" key="6">
    <source>
        <dbReference type="ARBA" id="ARBA00022759"/>
    </source>
</evidence>
<keyword evidence="4" id="KW-0548">Nucleotidyltransferase</keyword>
<evidence type="ECO:0000256" key="8">
    <source>
        <dbReference type="ARBA" id="ARBA00022842"/>
    </source>
</evidence>
<evidence type="ECO:0000256" key="7">
    <source>
        <dbReference type="ARBA" id="ARBA00022801"/>
    </source>
</evidence>
<dbReference type="Gene3D" id="3.30.420.10">
    <property type="entry name" value="Ribonuclease H-like superfamily/Ribonuclease H"/>
    <property type="match status" value="1"/>
</dbReference>
<feature type="compositionally biased region" description="Basic and acidic residues" evidence="13">
    <location>
        <begin position="260"/>
        <end position="271"/>
    </location>
</feature>
<feature type="region of interest" description="Disordered" evidence="13">
    <location>
        <begin position="1"/>
        <end position="45"/>
    </location>
</feature>
<dbReference type="InterPro" id="IPR021109">
    <property type="entry name" value="Peptidase_aspartic_dom_sf"/>
</dbReference>
<sequence>MPLESSSTRGEEATTGELAQDRQLNPDTQRTTGGPHSSARTFPEPTEMVFARATMDEAWINSTQRVRLPQPLWREMPTHWFNVVEATFALNRITSGETKFRHILSNLDPTIIPFVTDLITDPPHQDKYEAIKKRIISAFGESKEAKLRKLLRGQELGEDKPSHLLRRLRNLAGGDGTDSIIRSLFLEQLPESARSILAVSPESDLDILAMQANKIMEAIKPQVALVRAGSQQPDTSNMPIGIQAQVNEIRNMVEKLSTEFIRGRSQSESKPRYRNKSRNQSFGKLDRPRQEEATASGPAKHLRLLLTDKKTGANFLVDTGSDVSVLPKSFSKRRNNATNLSLFAANGSRIKTYGDLELELNLSLRRSFRWKFIIADVSTPILGADFFFHFNLLVDLRNRRFIDGLTRLKVEATVTNKQAQSIYILKQQQHTVYSKILTEFSEITRPTLKKVNKHSVKHYILTKGHPLTDRARRLSPEKLKIAKKEIDNWIRRGDCQPGSGQWASAMHLVPKKDGGWRICGDYRRLNELTIPDRYPILHLQDFAHKLHGCTVFSTIDLARAYHQIPMATQDKEKTALITPFGLFEFNVMPFGLKNAAQTFQRFMDTVLRGLEFCFCYLDDILVASRTESEHQDHLRQVLRRIKEHGLSINAEKCNLGQSEVKYLGCTITKNGTKPIQAKVEAILRIKKPKTIDELRRVLGMNQKAEQAFKDCKKQLAEATLLAHPMENAPLILSTDASDFAIGAALEQYINGQSQPLGFFSKKLTQAQTKYSAYDRELLAVYKAIKFFIYMAKGRDLTVRTDHKPLTYALAQKPDKASPRQLRQLSFISQFVNHMEHIAGQDNVAADTLSRIEAIDMPVIVSTQEIAQEQRNDAELQILLQGHSALTLKKLRLDDSKTTIYCDVTSQIRIYIPVSLRRRVIETFHNTSHPGIKATRKTIAQRFIWPSINKDVADWVRTCLPCQRAKIQRHNQRIPEHISIPDERFQHVHLDIVGPLPMVKGNKYCLTMIDRYTRWPEAAPIADTSADTIATVFFTTWVARFGAPALITTDRGSQFESLIFEALTKLIGSRRIRTTAYHPQFNGMIERWHPLLKTAIKCQETKNWIEALPVVLLGLRTSYKEDIKASTAEMVYGTTLKLPGEYFAAEEPTGCPQMFTEKFREYMRATIAVPTAHHIKKKPFIHKELESSTHVFVRVDRSRGPLEQPYEGPFPVITKINDTVFRINYKGQPTTINVDRLKPAFIEATEPQGQGNAEESEPQPGPSNADLDTSYIPRKSTKAVRFAT</sequence>
<feature type="domain" description="Integrase catalytic" evidence="16">
    <location>
        <begin position="976"/>
        <end position="1146"/>
    </location>
</feature>
<dbReference type="GO" id="GO:0015074">
    <property type="term" value="P:DNA integration"/>
    <property type="evidence" value="ECO:0007669"/>
    <property type="project" value="UniProtKB-KW"/>
</dbReference>
<dbReference type="SUPFAM" id="SSF53098">
    <property type="entry name" value="Ribonuclease H-like"/>
    <property type="match status" value="1"/>
</dbReference>
<proteinExistence type="predicted"/>
<feature type="domain" description="Peptidase A2" evidence="14">
    <location>
        <begin position="313"/>
        <end position="386"/>
    </location>
</feature>
<dbReference type="FunFam" id="3.30.420.10:FF:000032">
    <property type="entry name" value="Retrovirus-related Pol polyprotein from transposon 297-like Protein"/>
    <property type="match status" value="1"/>
</dbReference>
<evidence type="ECO:0000313" key="17">
    <source>
        <dbReference type="EMBL" id="CAL1681103.1"/>
    </source>
</evidence>
<accession>A0AAV2NLL5</accession>
<dbReference type="Pfam" id="PF23055">
    <property type="entry name" value="DUF7041"/>
    <property type="match status" value="1"/>
</dbReference>
<dbReference type="PROSITE" id="PS50175">
    <property type="entry name" value="ASP_PROT_RETROV"/>
    <property type="match status" value="1"/>
</dbReference>
<keyword evidence="9" id="KW-0694">RNA-binding</keyword>
<name>A0AAV2NLL5_9HYME</name>
<evidence type="ECO:0000256" key="10">
    <source>
        <dbReference type="ARBA" id="ARBA00022908"/>
    </source>
</evidence>
<evidence type="ECO:0000313" key="18">
    <source>
        <dbReference type="Proteomes" id="UP001497644"/>
    </source>
</evidence>
<dbReference type="GO" id="GO:0004190">
    <property type="term" value="F:aspartic-type endopeptidase activity"/>
    <property type="evidence" value="ECO:0007669"/>
    <property type="project" value="InterPro"/>
</dbReference>
<keyword evidence="3" id="KW-0808">Transferase</keyword>
<dbReference type="Pfam" id="PF00665">
    <property type="entry name" value="rve"/>
    <property type="match status" value="1"/>
</dbReference>
<evidence type="ECO:0000256" key="2">
    <source>
        <dbReference type="ARBA" id="ARBA00022670"/>
    </source>
</evidence>
<dbReference type="EMBL" id="OZ034826">
    <property type="protein sequence ID" value="CAL1681103.1"/>
    <property type="molecule type" value="Genomic_DNA"/>
</dbReference>
<keyword evidence="2" id="KW-0645">Protease</keyword>
<keyword evidence="5" id="KW-0540">Nuclease</keyword>
<dbReference type="EC" id="2.7.7.49" evidence="1"/>
<evidence type="ECO:0000256" key="4">
    <source>
        <dbReference type="ARBA" id="ARBA00022695"/>
    </source>
</evidence>
<dbReference type="SUPFAM" id="SSF56672">
    <property type="entry name" value="DNA/RNA polymerases"/>
    <property type="match status" value="1"/>
</dbReference>
<dbReference type="PROSITE" id="PS50994">
    <property type="entry name" value="INTEGRASE"/>
    <property type="match status" value="1"/>
</dbReference>
<dbReference type="CDD" id="cd09274">
    <property type="entry name" value="RNase_HI_RT_Ty3"/>
    <property type="match status" value="1"/>
</dbReference>
<dbReference type="GO" id="GO:0042575">
    <property type="term" value="C:DNA polymerase complex"/>
    <property type="evidence" value="ECO:0007669"/>
    <property type="project" value="UniProtKB-ARBA"/>
</dbReference>
<keyword evidence="11" id="KW-0695">RNA-directed DNA polymerase</keyword>
<feature type="domain" description="Reverse transcriptase" evidence="15">
    <location>
        <begin position="490"/>
        <end position="667"/>
    </location>
</feature>
<dbReference type="InterPro" id="IPR050951">
    <property type="entry name" value="Retrovirus_Pol_polyprotein"/>
</dbReference>
<keyword evidence="7" id="KW-0378">Hydrolase</keyword>
<evidence type="ECO:0000256" key="11">
    <source>
        <dbReference type="ARBA" id="ARBA00022918"/>
    </source>
</evidence>